<name>A0ABT3B0F2_9CYAN</name>
<keyword evidence="2" id="KW-1185">Reference proteome</keyword>
<organism evidence="1 2">
    <name type="scientific">Plectonema radiosum NIES-515</name>
    <dbReference type="NCBI Taxonomy" id="2986073"/>
    <lineage>
        <taxon>Bacteria</taxon>
        <taxon>Bacillati</taxon>
        <taxon>Cyanobacteriota</taxon>
        <taxon>Cyanophyceae</taxon>
        <taxon>Oscillatoriophycideae</taxon>
        <taxon>Oscillatoriales</taxon>
        <taxon>Microcoleaceae</taxon>
        <taxon>Plectonema</taxon>
    </lineage>
</organism>
<comment type="caution">
    <text evidence="1">The sequence shown here is derived from an EMBL/GenBank/DDBJ whole genome shotgun (WGS) entry which is preliminary data.</text>
</comment>
<accession>A0ABT3B0F2</accession>
<evidence type="ECO:0000313" key="1">
    <source>
        <dbReference type="EMBL" id="MCV3214868.1"/>
    </source>
</evidence>
<dbReference type="EMBL" id="JAOWRF010000224">
    <property type="protein sequence ID" value="MCV3214868.1"/>
    <property type="molecule type" value="Genomic_DNA"/>
</dbReference>
<dbReference type="Proteomes" id="UP001526143">
    <property type="component" value="Unassembled WGS sequence"/>
</dbReference>
<gene>
    <name evidence="1" type="ORF">OGM63_15305</name>
</gene>
<sequence>MKFIFLEVSAIARSLPMPQQSSAFLSRIGDLREGFSSETLLAYTDHRINYGALTLQSNNCQQ</sequence>
<protein>
    <submittedName>
        <fullName evidence="1">Uncharacterized protein</fullName>
    </submittedName>
</protein>
<reference evidence="1 2" key="1">
    <citation type="submission" date="2022-10" db="EMBL/GenBank/DDBJ databases">
        <title>Identification of biosynthetic pathway for the production of the potent trypsin inhibitor radiosumin.</title>
        <authorList>
            <person name="Fewer D.P."/>
            <person name="Delbaje E."/>
            <person name="Ouyang X."/>
            <person name="Agostino P.D."/>
            <person name="Wahlsten M."/>
            <person name="Jokela J."/>
            <person name="Permi P."/>
            <person name="Haapaniemi E."/>
            <person name="Koistinen H."/>
        </authorList>
    </citation>
    <scope>NUCLEOTIDE SEQUENCE [LARGE SCALE GENOMIC DNA]</scope>
    <source>
        <strain evidence="1 2">NIES-515</strain>
    </source>
</reference>
<proteinExistence type="predicted"/>
<evidence type="ECO:0000313" key="2">
    <source>
        <dbReference type="Proteomes" id="UP001526143"/>
    </source>
</evidence>
<dbReference type="RefSeq" id="WP_263746448.1">
    <property type="nucleotide sequence ID" value="NZ_JAOWRF010000224.1"/>
</dbReference>